<feature type="region of interest" description="Disordered" evidence="1">
    <location>
        <begin position="513"/>
        <end position="534"/>
    </location>
</feature>
<dbReference type="PANTHER" id="PTHR21523:SF38">
    <property type="entry name" value="MLT-TEN (MLT-10) RELATED"/>
    <property type="match status" value="1"/>
</dbReference>
<proteinExistence type="predicted"/>
<dbReference type="InterPro" id="IPR006954">
    <property type="entry name" value="Mlt-10-like"/>
</dbReference>
<dbReference type="STRING" id="1611254.A0A2G5SSS9"/>
<name>A0A2G5SSS9_9PELO</name>
<evidence type="ECO:0000313" key="4">
    <source>
        <dbReference type="Proteomes" id="UP000230233"/>
    </source>
</evidence>
<keyword evidence="4" id="KW-1185">Reference proteome</keyword>
<keyword evidence="2" id="KW-0732">Signal</keyword>
<dbReference type="Pfam" id="PF04870">
    <property type="entry name" value="Moulting_cycle"/>
    <property type="match status" value="1"/>
</dbReference>
<feature type="region of interest" description="Disordered" evidence="1">
    <location>
        <begin position="706"/>
        <end position="749"/>
    </location>
</feature>
<evidence type="ECO:0000256" key="2">
    <source>
        <dbReference type="SAM" id="SignalP"/>
    </source>
</evidence>
<evidence type="ECO:0000256" key="1">
    <source>
        <dbReference type="SAM" id="MobiDB-lite"/>
    </source>
</evidence>
<dbReference type="PANTHER" id="PTHR21523">
    <property type="match status" value="1"/>
</dbReference>
<dbReference type="AlphaFoldDB" id="A0A2G5SSS9"/>
<sequence>MDFVLLLVLIVATVQVRAKVFDGRVEGQKIETDTKVFEIDKKKLQQYWQYATTMAMIKAHTRSSLKDLPRIERIVFEECAREAQTVVAVSKCAVKVLDAKENAKLYTTTPPRLIFQNQPILKQIYVSPSRTYVEKEYQIQSESQIITSPNLYYSPIHRQWVQNPIRRQMQARRRFKRRDEMMEAYDIFLEEQRNLKKAENALKKVVEEPMERNMFGLPRHMAMPRSKRDIKEPVQNKLNMTLPPIDLPKLATKYFQRIVGGTSGQHDHLDSIRRIRNHYLRVEKCNGYFKLMNDENKKVFDQLKLPINSQAPKIENENDAFQKIVDIINQFSASEVAQKKFSFLSPRILSIMPEGKVKNRFLSPTLLSFQKDGFFSLPDIFEIVSSNQRYQQLMLEAILDLSGAGTVMEELITKIGPEMEFMEQVQYPMVQQLSRQDIRWLKARQLFTQEQSEEYKKDGFAHLTEEQVKMVYADDPSSYIPITNMTRADRDARIETAIRKLAAEGRPQWPFWNSPKRVKRADGGGGDDGHPSIPNYPEGEHIGDVEYLVLKPHAFANLINFGVSMEAMVLSPHAFVSEIMRPEALKLDVLSPRAFIATVLSPSALIARILSPTAFRAEVLSPRALTAWVLSPEALIAEVLTPRFLEPRVLSPEALVIDVLSPGILAPHVLSSETIGVMILSPNILSPRIASDEKFLVEVLSPHILGGPHSKEEEHSNIEIGSGSHEGHSHHDADHKNEHNTTPHAEHHQLHRSIFHHGAPTSIRSQSQIPPNPFSFRFRKR</sequence>
<gene>
    <name evidence="3" type="primary">Cni-mltn-13</name>
    <name evidence="3" type="synonym">Cnig_chr_X.g24108</name>
    <name evidence="3" type="ORF">B9Z55_024108</name>
</gene>
<feature type="signal peptide" evidence="2">
    <location>
        <begin position="1"/>
        <end position="18"/>
    </location>
</feature>
<dbReference type="OrthoDB" id="5870064at2759"/>
<dbReference type="Proteomes" id="UP000230233">
    <property type="component" value="Chromosome X"/>
</dbReference>
<feature type="chain" id="PRO_5013680496" evidence="2">
    <location>
        <begin position="19"/>
        <end position="781"/>
    </location>
</feature>
<organism evidence="3 4">
    <name type="scientific">Caenorhabditis nigoni</name>
    <dbReference type="NCBI Taxonomy" id="1611254"/>
    <lineage>
        <taxon>Eukaryota</taxon>
        <taxon>Metazoa</taxon>
        <taxon>Ecdysozoa</taxon>
        <taxon>Nematoda</taxon>
        <taxon>Chromadorea</taxon>
        <taxon>Rhabditida</taxon>
        <taxon>Rhabditina</taxon>
        <taxon>Rhabditomorpha</taxon>
        <taxon>Rhabditoidea</taxon>
        <taxon>Rhabditidae</taxon>
        <taxon>Peloderinae</taxon>
        <taxon>Caenorhabditis</taxon>
    </lineage>
</organism>
<accession>A0A2G5SSS9</accession>
<dbReference type="EMBL" id="PDUG01000006">
    <property type="protein sequence ID" value="PIC18090.1"/>
    <property type="molecule type" value="Genomic_DNA"/>
</dbReference>
<feature type="compositionally biased region" description="Basic and acidic residues" evidence="1">
    <location>
        <begin position="725"/>
        <end position="748"/>
    </location>
</feature>
<feature type="region of interest" description="Disordered" evidence="1">
    <location>
        <begin position="761"/>
        <end position="781"/>
    </location>
</feature>
<comment type="caution">
    <text evidence="3">The sequence shown here is derived from an EMBL/GenBank/DDBJ whole genome shotgun (WGS) entry which is preliminary data.</text>
</comment>
<reference evidence="4" key="1">
    <citation type="submission" date="2017-10" db="EMBL/GenBank/DDBJ databases">
        <title>Rapid genome shrinkage in a self-fertile nematode reveals novel sperm competition proteins.</title>
        <authorList>
            <person name="Yin D."/>
            <person name="Schwarz E.M."/>
            <person name="Thomas C.G."/>
            <person name="Felde R.L."/>
            <person name="Korf I.F."/>
            <person name="Cutter A.D."/>
            <person name="Schartner C.M."/>
            <person name="Ralston E.J."/>
            <person name="Meyer B.J."/>
            <person name="Haag E.S."/>
        </authorList>
    </citation>
    <scope>NUCLEOTIDE SEQUENCE [LARGE SCALE GENOMIC DNA]</scope>
    <source>
        <strain evidence="4">JU1422</strain>
    </source>
</reference>
<protein>
    <submittedName>
        <fullName evidence="3">Uncharacterized protein</fullName>
    </submittedName>
</protein>
<evidence type="ECO:0000313" key="3">
    <source>
        <dbReference type="EMBL" id="PIC18090.1"/>
    </source>
</evidence>